<dbReference type="OrthoDB" id="9790526at2"/>
<dbReference type="Pfam" id="PF07963">
    <property type="entry name" value="N_methyl"/>
    <property type="match status" value="1"/>
</dbReference>
<evidence type="ECO:0000256" key="2">
    <source>
        <dbReference type="SAM" id="MobiDB-lite"/>
    </source>
</evidence>
<keyword evidence="1" id="KW-0488">Methylation</keyword>
<dbReference type="RefSeq" id="WP_015829646.1">
    <property type="nucleotide sequence ID" value="NC_012969.1"/>
</dbReference>
<evidence type="ECO:0000313" key="3">
    <source>
        <dbReference type="EMBL" id="ACT50087.1"/>
    </source>
</evidence>
<dbReference type="NCBIfam" id="TIGR02532">
    <property type="entry name" value="IV_pilin_GFxxxE"/>
    <property type="match status" value="1"/>
</dbReference>
<name>C6XC12_METGS</name>
<reference evidence="3 4" key="2">
    <citation type="journal article" date="2011" name="J. Bacteriol.">
        <title>Genomes of three methylotrophs from a single niche uncover genetic and metabolic divergence of Methylophilaceae.</title>
        <authorList>
            <person name="Lapidus A."/>
            <person name="Clum A."/>
            <person name="Labutti K."/>
            <person name="Kaluzhnaya M.G."/>
            <person name="Lim S."/>
            <person name="Beck D.A."/>
            <person name="Glavina Del Rio T."/>
            <person name="Nolan M."/>
            <person name="Mavromatis K."/>
            <person name="Huntemann M."/>
            <person name="Lucas S."/>
            <person name="Lidstrom M.E."/>
            <person name="Ivanova N."/>
            <person name="Chistoserdova L."/>
        </authorList>
    </citation>
    <scope>NUCLEOTIDE SEQUENCE [LARGE SCALE GENOMIC DNA]</scope>
    <source>
        <strain evidence="3 4">SIP3-4</strain>
    </source>
</reference>
<accession>C6XC12</accession>
<dbReference type="KEGG" id="mei:Msip34_0839"/>
<gene>
    <name evidence="3" type="ordered locus">Msip34_0839</name>
</gene>
<dbReference type="AlphaFoldDB" id="C6XC12"/>
<dbReference type="PRINTS" id="PR00813">
    <property type="entry name" value="BCTERIALGSPG"/>
</dbReference>
<reference evidence="4" key="1">
    <citation type="submission" date="2009-07" db="EMBL/GenBank/DDBJ databases">
        <title>Complete sequence of chromosome of Methylovorus sp. SIP3-4.</title>
        <authorList>
            <person name="Lucas S."/>
            <person name="Copeland A."/>
            <person name="Lapidus A."/>
            <person name="Glavina del Rio T."/>
            <person name="Tice H."/>
            <person name="Bruce D."/>
            <person name="Goodwin L."/>
            <person name="Pitluck S."/>
            <person name="Clum A."/>
            <person name="Larimer F."/>
            <person name="Land M."/>
            <person name="Hauser L."/>
            <person name="Kyrpides N."/>
            <person name="Mikhailova N."/>
            <person name="Kayluzhnaya M."/>
            <person name="Chistoserdova L."/>
        </authorList>
    </citation>
    <scope>NUCLEOTIDE SEQUENCE [LARGE SCALE GENOMIC DNA]</scope>
    <source>
        <strain evidence="4">SIP3-4</strain>
    </source>
</reference>
<feature type="region of interest" description="Disordered" evidence="2">
    <location>
        <begin position="104"/>
        <end position="144"/>
    </location>
</feature>
<sequence precursor="true">MNTSRGFTLIELVVTLALLALILTSAAPMVQLTVKRNKEEELRRALWQIRDALDAYKKASDEGMIKKTSEQSGYPPNLQILVQGVENKKDPNKKKIYFLRKIPRDPFAPSQEQSAEASWGKRSYASPPDDPQPGEDIYDVYSLSGEKGLDQRPYREW</sequence>
<organism evidence="3 4">
    <name type="scientific">Methylovorus glucosotrophus (strain SIP3-4)</name>
    <dbReference type="NCBI Taxonomy" id="582744"/>
    <lineage>
        <taxon>Bacteria</taxon>
        <taxon>Pseudomonadati</taxon>
        <taxon>Pseudomonadota</taxon>
        <taxon>Betaproteobacteria</taxon>
        <taxon>Nitrosomonadales</taxon>
        <taxon>Methylophilaceae</taxon>
        <taxon>Methylovorus</taxon>
    </lineage>
</organism>
<keyword evidence="4" id="KW-1185">Reference proteome</keyword>
<dbReference type="GO" id="GO:0015628">
    <property type="term" value="P:protein secretion by the type II secretion system"/>
    <property type="evidence" value="ECO:0007669"/>
    <property type="project" value="InterPro"/>
</dbReference>
<dbReference type="eggNOG" id="COG4968">
    <property type="taxonomic scope" value="Bacteria"/>
</dbReference>
<dbReference type="InterPro" id="IPR000983">
    <property type="entry name" value="Bac_GSPG_pilin"/>
</dbReference>
<protein>
    <submittedName>
        <fullName evidence="3">Protein involved in methylation</fullName>
    </submittedName>
</protein>
<dbReference type="InterPro" id="IPR012902">
    <property type="entry name" value="N_methyl_site"/>
</dbReference>
<proteinExistence type="predicted"/>
<dbReference type="Proteomes" id="UP000002743">
    <property type="component" value="Chromosome"/>
</dbReference>
<dbReference type="STRING" id="582744.Msip34_0839"/>
<dbReference type="Gene3D" id="3.30.700.10">
    <property type="entry name" value="Glycoprotein, Type 4 Pilin"/>
    <property type="match status" value="1"/>
</dbReference>
<dbReference type="HOGENOM" id="CLU_091705_7_2_4"/>
<dbReference type="EMBL" id="CP001674">
    <property type="protein sequence ID" value="ACT50087.1"/>
    <property type="molecule type" value="Genomic_DNA"/>
</dbReference>
<dbReference type="GO" id="GO:0015627">
    <property type="term" value="C:type II protein secretion system complex"/>
    <property type="evidence" value="ECO:0007669"/>
    <property type="project" value="InterPro"/>
</dbReference>
<dbReference type="InterPro" id="IPR045584">
    <property type="entry name" value="Pilin-like"/>
</dbReference>
<evidence type="ECO:0000256" key="1">
    <source>
        <dbReference type="ARBA" id="ARBA00022481"/>
    </source>
</evidence>
<evidence type="ECO:0000313" key="4">
    <source>
        <dbReference type="Proteomes" id="UP000002743"/>
    </source>
</evidence>
<dbReference type="PROSITE" id="PS00409">
    <property type="entry name" value="PROKAR_NTER_METHYL"/>
    <property type="match status" value="1"/>
</dbReference>
<dbReference type="SUPFAM" id="SSF54523">
    <property type="entry name" value="Pili subunits"/>
    <property type="match status" value="1"/>
</dbReference>